<comment type="pathway">
    <text evidence="6">Metabolic intermediate biosynthesis; acetyl-CoA biosynthesis; acetyl-CoA from acetate: step 1/2.</text>
</comment>
<feature type="binding site" evidence="6">
    <location>
        <position position="380"/>
    </location>
    <ligand>
        <name>Mg(2+)</name>
        <dbReference type="ChEBI" id="CHEBI:18420"/>
    </ligand>
</feature>
<dbReference type="OrthoDB" id="9802453at2"/>
<dbReference type="GO" id="GO:0000287">
    <property type="term" value="F:magnesium ion binding"/>
    <property type="evidence" value="ECO:0007669"/>
    <property type="project" value="UniProtKB-UniRule"/>
</dbReference>
<dbReference type="EC" id="2.7.2.1" evidence="6"/>
<dbReference type="GO" id="GO:0006085">
    <property type="term" value="P:acetyl-CoA biosynthetic process"/>
    <property type="evidence" value="ECO:0007669"/>
    <property type="project" value="UniProtKB-UniRule"/>
</dbReference>
<dbReference type="PRINTS" id="PR00471">
    <property type="entry name" value="ACETATEKNASE"/>
</dbReference>
<dbReference type="EMBL" id="FNAD01000002">
    <property type="protein sequence ID" value="SDD14259.1"/>
    <property type="molecule type" value="Genomic_DNA"/>
</dbReference>
<comment type="subunit">
    <text evidence="6">Homodimer.</text>
</comment>
<feature type="binding site" evidence="6">
    <location>
        <begin position="207"/>
        <end position="211"/>
    </location>
    <ligand>
        <name>ATP</name>
        <dbReference type="ChEBI" id="CHEBI:30616"/>
    </ligand>
</feature>
<feature type="binding site" evidence="6">
    <location>
        <position position="16"/>
    </location>
    <ligand>
        <name>ATP</name>
        <dbReference type="ChEBI" id="CHEBI:30616"/>
    </ligand>
</feature>
<protein>
    <recommendedName>
        <fullName evidence="6">Acetate kinase</fullName>
        <ecNumber evidence="6">2.7.2.1</ecNumber>
    </recommendedName>
    <alternativeName>
        <fullName evidence="6">Acetokinase</fullName>
    </alternativeName>
</protein>
<dbReference type="RefSeq" id="WP_091028720.1">
    <property type="nucleotide sequence ID" value="NZ_FNAD01000002.1"/>
</dbReference>
<dbReference type="PROSITE" id="PS01076">
    <property type="entry name" value="ACETATE_KINASE_2"/>
    <property type="match status" value="1"/>
</dbReference>
<feature type="site" description="Transition state stabilizer" evidence="6">
    <location>
        <position position="179"/>
    </location>
</feature>
<comment type="cofactor">
    <cofactor evidence="6">
        <name>Mg(2+)</name>
        <dbReference type="ChEBI" id="CHEBI:18420"/>
    </cofactor>
    <cofactor evidence="6">
        <name>Mn(2+)</name>
        <dbReference type="ChEBI" id="CHEBI:29035"/>
    </cofactor>
    <text evidence="6">Mg(2+). Can also accept Mn(2+).</text>
</comment>
<dbReference type="CDD" id="cd24010">
    <property type="entry name" value="ASKHA_NBD_AcK_PK"/>
    <property type="match status" value="1"/>
</dbReference>
<dbReference type="GO" id="GO:0005737">
    <property type="term" value="C:cytoplasm"/>
    <property type="evidence" value="ECO:0007669"/>
    <property type="project" value="UniProtKB-SubCell"/>
</dbReference>
<dbReference type="AlphaFoldDB" id="A0A1G6SBM5"/>
<feature type="binding site" evidence="6">
    <location>
        <position position="9"/>
    </location>
    <ligand>
        <name>Mg(2+)</name>
        <dbReference type="ChEBI" id="CHEBI:18420"/>
    </ligand>
</feature>
<evidence type="ECO:0000256" key="1">
    <source>
        <dbReference type="ARBA" id="ARBA00008748"/>
    </source>
</evidence>
<comment type="catalytic activity">
    <reaction evidence="6">
        <text>acetate + ATP = acetyl phosphate + ADP</text>
        <dbReference type="Rhea" id="RHEA:11352"/>
        <dbReference type="ChEBI" id="CHEBI:22191"/>
        <dbReference type="ChEBI" id="CHEBI:30089"/>
        <dbReference type="ChEBI" id="CHEBI:30616"/>
        <dbReference type="ChEBI" id="CHEBI:456216"/>
        <dbReference type="EC" id="2.7.2.1"/>
    </reaction>
</comment>
<dbReference type="GO" id="GO:0006083">
    <property type="term" value="P:acetate metabolic process"/>
    <property type="evidence" value="ECO:0007669"/>
    <property type="project" value="TreeGrafter"/>
</dbReference>
<feature type="binding site" evidence="6">
    <location>
        <begin position="281"/>
        <end position="283"/>
    </location>
    <ligand>
        <name>ATP</name>
        <dbReference type="ChEBI" id="CHEBI:30616"/>
    </ligand>
</feature>
<dbReference type="PIRSF" id="PIRSF000722">
    <property type="entry name" value="Acetate_prop_kin"/>
    <property type="match status" value="1"/>
</dbReference>
<dbReference type="InterPro" id="IPR004372">
    <property type="entry name" value="Ac/propionate_kinase"/>
</dbReference>
<comment type="similarity">
    <text evidence="1 6 7">Belongs to the acetokinase family.</text>
</comment>
<dbReference type="NCBIfam" id="TIGR00016">
    <property type="entry name" value="ackA"/>
    <property type="match status" value="1"/>
</dbReference>
<keyword evidence="6" id="KW-0460">Magnesium</keyword>
<feature type="site" description="Transition state stabilizer" evidence="6">
    <location>
        <position position="240"/>
    </location>
</feature>
<dbReference type="Proteomes" id="UP000198949">
    <property type="component" value="Unassembled WGS sequence"/>
</dbReference>
<evidence type="ECO:0000256" key="3">
    <source>
        <dbReference type="ARBA" id="ARBA00022741"/>
    </source>
</evidence>
<dbReference type="PANTHER" id="PTHR21060:SF15">
    <property type="entry name" value="ACETATE KINASE-RELATED"/>
    <property type="match status" value="1"/>
</dbReference>
<evidence type="ECO:0000256" key="5">
    <source>
        <dbReference type="ARBA" id="ARBA00022840"/>
    </source>
</evidence>
<dbReference type="HAMAP" id="MF_00020">
    <property type="entry name" value="Acetate_kinase"/>
    <property type="match status" value="1"/>
</dbReference>
<dbReference type="Pfam" id="PF00871">
    <property type="entry name" value="Acetate_kinase"/>
    <property type="match status" value="1"/>
</dbReference>
<organism evidence="8 9">
    <name type="scientific">Glycomyces harbinensis</name>
    <dbReference type="NCBI Taxonomy" id="58114"/>
    <lineage>
        <taxon>Bacteria</taxon>
        <taxon>Bacillati</taxon>
        <taxon>Actinomycetota</taxon>
        <taxon>Actinomycetes</taxon>
        <taxon>Glycomycetales</taxon>
        <taxon>Glycomycetaceae</taxon>
        <taxon>Glycomyces</taxon>
    </lineage>
</organism>
<comment type="function">
    <text evidence="6">Catalyzes the formation of acetyl phosphate from acetate and ATP. Can also catalyze the reverse reaction.</text>
</comment>
<dbReference type="PANTHER" id="PTHR21060">
    <property type="entry name" value="ACETATE KINASE"/>
    <property type="match status" value="1"/>
</dbReference>
<dbReference type="InterPro" id="IPR000890">
    <property type="entry name" value="Aliphatic_acid_kin_short-chain"/>
</dbReference>
<keyword evidence="6" id="KW-0963">Cytoplasm</keyword>
<dbReference type="UniPathway" id="UPA00340">
    <property type="reaction ID" value="UER00458"/>
</dbReference>
<keyword evidence="2 6" id="KW-0808">Transferase</keyword>
<feature type="active site" description="Proton donor/acceptor" evidence="6">
    <location>
        <position position="147"/>
    </location>
</feature>
<keyword evidence="3 6" id="KW-0547">Nucleotide-binding</keyword>
<dbReference type="PROSITE" id="PS01075">
    <property type="entry name" value="ACETATE_KINASE_1"/>
    <property type="match status" value="1"/>
</dbReference>
<keyword evidence="9" id="KW-1185">Reference proteome</keyword>
<evidence type="ECO:0000256" key="7">
    <source>
        <dbReference type="RuleBase" id="RU003835"/>
    </source>
</evidence>
<accession>A0A1G6SBM5</accession>
<dbReference type="InterPro" id="IPR043129">
    <property type="entry name" value="ATPase_NBD"/>
</dbReference>
<evidence type="ECO:0000313" key="8">
    <source>
        <dbReference type="EMBL" id="SDD14259.1"/>
    </source>
</evidence>
<evidence type="ECO:0000256" key="2">
    <source>
        <dbReference type="ARBA" id="ARBA00022679"/>
    </source>
</evidence>
<dbReference type="GO" id="GO:0008776">
    <property type="term" value="F:acetate kinase activity"/>
    <property type="evidence" value="ECO:0007669"/>
    <property type="project" value="UniProtKB-UniRule"/>
</dbReference>
<dbReference type="GO" id="GO:0005524">
    <property type="term" value="F:ATP binding"/>
    <property type="evidence" value="ECO:0007669"/>
    <property type="project" value="UniProtKB-KW"/>
</dbReference>
<dbReference type="Gene3D" id="3.30.420.40">
    <property type="match status" value="2"/>
</dbReference>
<feature type="binding site" evidence="6">
    <location>
        <position position="90"/>
    </location>
    <ligand>
        <name>substrate</name>
    </ligand>
</feature>
<dbReference type="InterPro" id="IPR023865">
    <property type="entry name" value="Aliphatic_acid_kinase_CS"/>
</dbReference>
<proteinExistence type="inferred from homology"/>
<sequence length="394" mass="41630">MSAPVLVINSGSSSIKYQLVDGDTLEASTSGVIERIGQSESILTHRHAGEKHERRERFADHAAGLEAMVAAFQEHGTPLAGSGLIAVAHRVVHGGERFVQPVVIDDEVEQAVERLSALAPLHNPANLEGIRVARKLFPRLPQVAVFDTAFHATVPERAHLYAVPAAWREEHGVRRYGFHGTSHAYVSRKAAELLGKSPKAVNVIVAHLGNGASVTAVERGRSIDTSMGLTPLEGLVMGTRSGDIDPAIVFHMHRQTGASFEDLDAALNKDSGMLALTGEIDMRAVERAAEGGDRAAQVALEIYCYRIRKYIGSYIAALGGADAIAFTAGIGENSAEVRAGALGSLVALGVQLDEAANAAGGPIISTPDSPITVMVVPTNEEGEIARQTANLLQS</sequence>
<feature type="binding site" evidence="6">
    <location>
        <begin position="329"/>
        <end position="333"/>
    </location>
    <ligand>
        <name>ATP</name>
        <dbReference type="ChEBI" id="CHEBI:30616"/>
    </ligand>
</feature>
<dbReference type="STRING" id="58114.SAMN05216270_1025"/>
<keyword evidence="6" id="KW-0479">Metal-binding</keyword>
<dbReference type="SUPFAM" id="SSF53067">
    <property type="entry name" value="Actin-like ATPase domain"/>
    <property type="match status" value="2"/>
</dbReference>
<reference evidence="9" key="1">
    <citation type="submission" date="2016-10" db="EMBL/GenBank/DDBJ databases">
        <authorList>
            <person name="Varghese N."/>
            <person name="Submissions S."/>
        </authorList>
    </citation>
    <scope>NUCLEOTIDE SEQUENCE [LARGE SCALE GENOMIC DNA]</scope>
    <source>
        <strain evidence="9">CGMCC 4.3516</strain>
    </source>
</reference>
<evidence type="ECO:0000256" key="4">
    <source>
        <dbReference type="ARBA" id="ARBA00022777"/>
    </source>
</evidence>
<comment type="subcellular location">
    <subcellularLocation>
        <location evidence="6">Cytoplasm</location>
    </subcellularLocation>
</comment>
<evidence type="ECO:0000313" key="9">
    <source>
        <dbReference type="Proteomes" id="UP000198949"/>
    </source>
</evidence>
<evidence type="ECO:0000256" key="6">
    <source>
        <dbReference type="HAMAP-Rule" id="MF_00020"/>
    </source>
</evidence>
<gene>
    <name evidence="6" type="primary">ackA</name>
    <name evidence="8" type="ORF">SAMN05216270_1025</name>
</gene>
<keyword evidence="4 6" id="KW-0418">Kinase</keyword>
<keyword evidence="5 6" id="KW-0067">ATP-binding</keyword>
<name>A0A1G6SBM5_9ACTN</name>